<dbReference type="SUPFAM" id="SSF50978">
    <property type="entry name" value="WD40 repeat-like"/>
    <property type="match status" value="2"/>
</dbReference>
<keyword evidence="1 3" id="KW-0853">WD repeat</keyword>
<feature type="repeat" description="WD" evidence="3">
    <location>
        <begin position="1320"/>
        <end position="1352"/>
    </location>
</feature>
<gene>
    <name evidence="6" type="ORF">M595_2380</name>
</gene>
<evidence type="ECO:0000256" key="1">
    <source>
        <dbReference type="ARBA" id="ARBA00022574"/>
    </source>
</evidence>
<reference evidence="6 7" key="1">
    <citation type="journal article" date="2013" name="Front. Microbiol.">
        <title>Comparative genomic analyses of the cyanobacterium, Lyngbya aestuarii BL J, a powerful hydrogen producer.</title>
        <authorList>
            <person name="Kothari A."/>
            <person name="Vaughn M."/>
            <person name="Garcia-Pichel F."/>
        </authorList>
    </citation>
    <scope>NUCLEOTIDE SEQUENCE [LARGE SCALE GENOMIC DNA]</scope>
    <source>
        <strain evidence="6 7">BL J</strain>
    </source>
</reference>
<feature type="repeat" description="WD" evidence="3">
    <location>
        <begin position="1028"/>
        <end position="1062"/>
    </location>
</feature>
<dbReference type="Pfam" id="PF00656">
    <property type="entry name" value="Peptidase_C14"/>
    <property type="match status" value="1"/>
</dbReference>
<feature type="repeat" description="WD" evidence="3">
    <location>
        <begin position="1233"/>
        <end position="1263"/>
    </location>
</feature>
<feature type="repeat" description="WD" evidence="3">
    <location>
        <begin position="1406"/>
        <end position="1438"/>
    </location>
</feature>
<dbReference type="GO" id="GO:0004197">
    <property type="term" value="F:cysteine-type endopeptidase activity"/>
    <property type="evidence" value="ECO:0007669"/>
    <property type="project" value="InterPro"/>
</dbReference>
<proteinExistence type="predicted"/>
<organism evidence="6 7">
    <name type="scientific">Lyngbya aestuarii BL J</name>
    <dbReference type="NCBI Taxonomy" id="1348334"/>
    <lineage>
        <taxon>Bacteria</taxon>
        <taxon>Bacillati</taxon>
        <taxon>Cyanobacteriota</taxon>
        <taxon>Cyanophyceae</taxon>
        <taxon>Oscillatoriophycideae</taxon>
        <taxon>Oscillatoriales</taxon>
        <taxon>Microcoleaceae</taxon>
        <taxon>Lyngbya</taxon>
    </lineage>
</organism>
<evidence type="ECO:0000259" key="4">
    <source>
        <dbReference type="Pfam" id="PF00656"/>
    </source>
</evidence>
<keyword evidence="2" id="KW-0677">Repeat</keyword>
<dbReference type="Proteomes" id="UP000017127">
    <property type="component" value="Unassembled WGS sequence"/>
</dbReference>
<dbReference type="SMART" id="SM00320">
    <property type="entry name" value="WD40"/>
    <property type="match status" value="12"/>
</dbReference>
<dbReference type="PROSITE" id="PS50082">
    <property type="entry name" value="WD_REPEATS_2"/>
    <property type="match status" value="11"/>
</dbReference>
<feature type="repeat" description="WD" evidence="3">
    <location>
        <begin position="1151"/>
        <end position="1184"/>
    </location>
</feature>
<dbReference type="InterPro" id="IPR020472">
    <property type="entry name" value="WD40_PAC1"/>
</dbReference>
<feature type="domain" description="Peptidase C14 caspase" evidence="4">
    <location>
        <begin position="12"/>
        <end position="224"/>
    </location>
</feature>
<feature type="repeat" description="WD" evidence="3">
    <location>
        <begin position="1191"/>
        <end position="1223"/>
    </location>
</feature>
<dbReference type="CDD" id="cd00200">
    <property type="entry name" value="WD40"/>
    <property type="match status" value="2"/>
</dbReference>
<dbReference type="RefSeq" id="WP_023066104.1">
    <property type="nucleotide sequence ID" value="NZ_AUZM01000019.1"/>
</dbReference>
<dbReference type="InterPro" id="IPR036322">
    <property type="entry name" value="WD40_repeat_dom_sf"/>
</dbReference>
<dbReference type="PATRIC" id="fig|1348334.3.peg.2310"/>
<dbReference type="PANTHER" id="PTHR19879">
    <property type="entry name" value="TRANSCRIPTION INITIATION FACTOR TFIID"/>
    <property type="match status" value="1"/>
</dbReference>
<comment type="caution">
    <text evidence="6">The sequence shown here is derived from an EMBL/GenBank/DDBJ whole genome shotgun (WGS) entry which is preliminary data.</text>
</comment>
<dbReference type="InterPro" id="IPR015943">
    <property type="entry name" value="WD40/YVTN_repeat-like_dom_sf"/>
</dbReference>
<dbReference type="InterPro" id="IPR011600">
    <property type="entry name" value="Pept_C14_caspase"/>
</dbReference>
<evidence type="ECO:0000256" key="2">
    <source>
        <dbReference type="ARBA" id="ARBA00022737"/>
    </source>
</evidence>
<dbReference type="Gene3D" id="2.130.10.10">
    <property type="entry name" value="YVTN repeat-like/Quinoprotein amine dehydrogenase"/>
    <property type="match status" value="3"/>
</dbReference>
<protein>
    <submittedName>
        <fullName evidence="6">Eukaryotic translation initiation factor eIF2A family protein</fullName>
    </submittedName>
</protein>
<evidence type="ECO:0000256" key="3">
    <source>
        <dbReference type="PROSITE-ProRule" id="PRU00221"/>
    </source>
</evidence>
<dbReference type="PRINTS" id="PR00320">
    <property type="entry name" value="GPROTEINBRPT"/>
</dbReference>
<keyword evidence="6" id="KW-0396">Initiation factor</keyword>
<feature type="repeat" description="WD" evidence="3">
    <location>
        <begin position="1110"/>
        <end position="1142"/>
    </location>
</feature>
<dbReference type="SUPFAM" id="SSF52129">
    <property type="entry name" value="Caspase-like"/>
    <property type="match status" value="1"/>
</dbReference>
<dbReference type="GO" id="GO:0006508">
    <property type="term" value="P:proteolysis"/>
    <property type="evidence" value="ECO:0007669"/>
    <property type="project" value="InterPro"/>
</dbReference>
<dbReference type="PROSITE" id="PS50294">
    <property type="entry name" value="WD_REPEATS_REGION"/>
    <property type="match status" value="7"/>
</dbReference>
<evidence type="ECO:0000313" key="6">
    <source>
        <dbReference type="EMBL" id="ERT07624.1"/>
    </source>
</evidence>
<dbReference type="Pfam" id="PF20703">
    <property type="entry name" value="nSTAND1"/>
    <property type="match status" value="1"/>
</dbReference>
<feature type="repeat" description="WD" evidence="3">
    <location>
        <begin position="1361"/>
        <end position="1397"/>
    </location>
</feature>
<dbReference type="PANTHER" id="PTHR19879:SF9">
    <property type="entry name" value="TRANSCRIPTION INITIATION FACTOR TFIID SUBUNIT 5"/>
    <property type="match status" value="1"/>
</dbReference>
<keyword evidence="7" id="KW-1185">Reference proteome</keyword>
<feature type="repeat" description="WD" evidence="3">
    <location>
        <begin position="1069"/>
        <end position="1101"/>
    </location>
</feature>
<dbReference type="SUPFAM" id="SSF52540">
    <property type="entry name" value="P-loop containing nucleoside triphosphate hydrolases"/>
    <property type="match status" value="1"/>
</dbReference>
<sequence>MIWSLDRTHFNRNIAVVIGINNYQHGIHRLKTAVNDAEAIANLLEKEYKYQIIRLFPGKHEDSREATLTEFNQLLFETLPQKIKPTEGDRLLFYFAGHGIARNSEDGPAGAIIPQDAQLGNWETYLPMKKLNEALSKLECHHLLVVLDCCFAGNFRWSSHRNVIPELETIHREHYDRFIRYPAWQAITSAAHNQEALDYTDERGIAPDSQHSPFAKALINGLKDIKADFTKDGIITAPELYLYLRDRLIDKDGLSELQTAGLWPLPKHDRGEFILTLPGFVPEKLKPAPPLNQDNNPYRGLESFDEKYSELFFGRTELIEELHKFIKDQALSVVLGASGSGKSSLVKAGLIPKLRKYETNKWCILPPIRPGETPLIALNNALKEAKLPEVIFTNPQQNLASSIKKWAKDNPNTKLLIFIDQSEEIITLCKDEEKRQQFFQQILTAIDAHRDKLRVILSLRSDFEPQVRDAGFQFIPEGYSVKQTELKNRWQNGRFMVSAMTRGELREAIQKPAEARVMFFQPQELVEKIVDEVADMPGALPLLSFALSELYLKYLERQRQAKIEGIIIERTMIQEDYQDLGGVILSLTQKADEEDHKLVAKDLAYEQVIRHVMLRMIALGGGELVRRRVPLSELEYPPEKQELVDTVIDNFTAARLLVKGTDSEEKNYVEPAHDALVSGWQKLLTWKQKYEESLLLQRRLTVAAEEWDERARNKPEEAQKGIIDKTDPVLDWLDQRLLTIENRVNKIPALLSQVFGRLHDQKKSSKEKDDQQKSSSEKSKQFLWNGNPYLNVLNETLDSKDNWLNQTEVKFVKQSTLQRRKNASWRWRIAIAVMLGLSSLTIWALIGLRDTQIAQIRNLRQSTEQKRLSKHELEALLDVLQIGKLLDNWLLSLFKPDAEIQQLRITLPKVVYTVQELNRLETQGRPVMALDFQSTPNGEMIVTRDSAGIAVWHLDGRLEKKYTFDEVNAIVQQSNGNFCKTLEQKSLLPVLNCSPDGKMFARGDLEGKGTVNLWKSDGSWHKTFKAHNRTYNKAIMTVRFSPDSQMIATGTWGNEVSLWKLDGTLYKTLEGHSDPVNALDFSRDGQMIASASNDGTVKLWNRDGTLLKTLEGDKSQVWGVSISPDSQMIASASNDGSEKLWNRDGTLLKTLEGHRNTVRAVGFSADGHILASASDDGTVKLWKLGNTPLTILDDSDVVYTARFNPDGKTIATTSGHGNVTLWQKDGTLLKKTEKWQSGPITALEFSPDGQLIVSAAGDRTVKLSRADGSDGKLLEGHTGETQLKEVQSVSFSPDSQIFAIGDVDGKIELWNRDRTLLKTLEGHNATVSGLSFSPDGQIFASASWDGAVKLWNRDGSFKQTLRDQRASLLGVAFSPDKQPDDQIIAAASADGTVKLWKRDGIELKPLVGHNDQVKAVAFSPNGQLIATASYDKTVKLWNRDGTLLKTFYGHNDLVNAVAFSPDGKRLASASNDKTVKLWNLDLDLDVGGLRKYTCNWMRDYLQNNPNVSKSDRRLCDDVPSLNRNSLNK</sequence>
<dbReference type="Pfam" id="PF00400">
    <property type="entry name" value="WD40"/>
    <property type="match status" value="11"/>
</dbReference>
<dbReference type="InterPro" id="IPR019775">
    <property type="entry name" value="WD40_repeat_CS"/>
</dbReference>
<feature type="domain" description="Novel STAND NTPase 1" evidence="5">
    <location>
        <begin position="297"/>
        <end position="713"/>
    </location>
</feature>
<dbReference type="InterPro" id="IPR027417">
    <property type="entry name" value="P-loop_NTPase"/>
</dbReference>
<evidence type="ECO:0000259" key="5">
    <source>
        <dbReference type="Pfam" id="PF20703"/>
    </source>
</evidence>
<accession>U7QI25</accession>
<dbReference type="GO" id="GO:0003743">
    <property type="term" value="F:translation initiation factor activity"/>
    <property type="evidence" value="ECO:0007669"/>
    <property type="project" value="UniProtKB-KW"/>
</dbReference>
<feature type="repeat" description="WD" evidence="3">
    <location>
        <begin position="1279"/>
        <end position="1311"/>
    </location>
</feature>
<dbReference type="OrthoDB" id="464342at2"/>
<evidence type="ECO:0000313" key="7">
    <source>
        <dbReference type="Proteomes" id="UP000017127"/>
    </source>
</evidence>
<dbReference type="InterPro" id="IPR049052">
    <property type="entry name" value="nSTAND1"/>
</dbReference>
<dbReference type="InterPro" id="IPR001680">
    <property type="entry name" value="WD40_rpt"/>
</dbReference>
<dbReference type="PROSITE" id="PS00678">
    <property type="entry name" value="WD_REPEATS_1"/>
    <property type="match status" value="1"/>
</dbReference>
<dbReference type="InterPro" id="IPR029030">
    <property type="entry name" value="Caspase-like_dom_sf"/>
</dbReference>
<feature type="repeat" description="WD" evidence="3">
    <location>
        <begin position="1447"/>
        <end position="1481"/>
    </location>
</feature>
<dbReference type="Gene3D" id="3.40.50.1460">
    <property type="match status" value="1"/>
</dbReference>
<dbReference type="EMBL" id="AUZM01000019">
    <property type="protein sequence ID" value="ERT07624.1"/>
    <property type="molecule type" value="Genomic_DNA"/>
</dbReference>
<name>U7QI25_9CYAN</name>
<dbReference type="SUPFAM" id="SSF117289">
    <property type="entry name" value="Nucleoporin domain"/>
    <property type="match status" value="1"/>
</dbReference>
<keyword evidence="6" id="KW-0648">Protein biosynthesis</keyword>
<dbReference type="Gene3D" id="3.40.50.300">
    <property type="entry name" value="P-loop containing nucleotide triphosphate hydrolases"/>
    <property type="match status" value="1"/>
</dbReference>